<gene>
    <name evidence="1" type="ORF">MBJ925_LOCUS14238</name>
    <name evidence="2" type="ORF">SMN809_LOCUS57274</name>
    <name evidence="3" type="ORF">SMN809_LOCUS59047</name>
</gene>
<dbReference type="Proteomes" id="UP000663824">
    <property type="component" value="Unassembled WGS sequence"/>
</dbReference>
<dbReference type="EMBL" id="CAJNRE010006618">
    <property type="protein sequence ID" value="CAF2057283.1"/>
    <property type="molecule type" value="Genomic_DNA"/>
</dbReference>
<dbReference type="EMBL" id="CAJOBI010223929">
    <property type="protein sequence ID" value="CAF5048302.1"/>
    <property type="molecule type" value="Genomic_DNA"/>
</dbReference>
<evidence type="ECO:0000313" key="1">
    <source>
        <dbReference type="EMBL" id="CAF2057283.1"/>
    </source>
</evidence>
<protein>
    <submittedName>
        <fullName evidence="1">Uncharacterized protein</fullName>
    </submittedName>
</protein>
<accession>A0A816Q3X9</accession>
<dbReference type="Proteomes" id="UP000676336">
    <property type="component" value="Unassembled WGS sequence"/>
</dbReference>
<comment type="caution">
    <text evidence="1">The sequence shown here is derived from an EMBL/GenBank/DDBJ whole genome shotgun (WGS) entry which is preliminary data.</text>
</comment>
<dbReference type="EMBL" id="CAJOBI010208939">
    <property type="protein sequence ID" value="CAF5012944.1"/>
    <property type="molecule type" value="Genomic_DNA"/>
</dbReference>
<evidence type="ECO:0000313" key="4">
    <source>
        <dbReference type="Proteomes" id="UP000663824"/>
    </source>
</evidence>
<sequence length="51" mass="5924">MSMYCAEFLKHIRDHLSILDDDPVPVSFQHNGYLLCGSEQSVKLFEENHQT</sequence>
<feature type="non-terminal residue" evidence="1">
    <location>
        <position position="1"/>
    </location>
</feature>
<evidence type="ECO:0000313" key="2">
    <source>
        <dbReference type="EMBL" id="CAF5012944.1"/>
    </source>
</evidence>
<reference evidence="1" key="1">
    <citation type="submission" date="2021-02" db="EMBL/GenBank/DDBJ databases">
        <authorList>
            <person name="Nowell W R."/>
        </authorList>
    </citation>
    <scope>NUCLEOTIDE SEQUENCE</scope>
</reference>
<name>A0A816Q3X9_9BILA</name>
<organism evidence="1 4">
    <name type="scientific">Rotaria magnacalcarata</name>
    <dbReference type="NCBI Taxonomy" id="392030"/>
    <lineage>
        <taxon>Eukaryota</taxon>
        <taxon>Metazoa</taxon>
        <taxon>Spiralia</taxon>
        <taxon>Gnathifera</taxon>
        <taxon>Rotifera</taxon>
        <taxon>Eurotatoria</taxon>
        <taxon>Bdelloidea</taxon>
        <taxon>Philodinida</taxon>
        <taxon>Philodinidae</taxon>
        <taxon>Rotaria</taxon>
    </lineage>
</organism>
<evidence type="ECO:0000313" key="3">
    <source>
        <dbReference type="EMBL" id="CAF5048302.1"/>
    </source>
</evidence>
<dbReference type="AlphaFoldDB" id="A0A816Q3X9"/>
<proteinExistence type="predicted"/>